<accession>A0A6A4KBI6</accession>
<dbReference type="Proteomes" id="UP000466442">
    <property type="component" value="Unassembled WGS sequence"/>
</dbReference>
<protein>
    <recommendedName>
        <fullName evidence="2">Regulatory protein zeste</fullName>
    </recommendedName>
</protein>
<dbReference type="OrthoDB" id="7422527at2759"/>
<sequence>MDKKRIAFSESEKVRLRELVMERRDVVENRKSDVNSQMEKKRAWDVITADFNSSGQFPNIPTGPNARTIAALEAVAPNLPNDCFCNVAQARELFLHSVISFLRHHDYSNQLVDLGEATMAQVLPMMGLTNAMQGRFTAGIAAHGQPLNATIAAYVTDANGMADIAQAFCTVLSYLHTNFKTARACSLSANVFSLTYIALAKRGTISENKLNKIRAEIQTETRKTLTFTAQEVEIMHREMSPIVTGANARAIMDGLAGDMDGYSLRLRLTVQQAAKGGMTSYWSIHSALTNFPTFNWAEAHRYLARDFQNFEVACNLVRGNEYYGFNADLGDAAAPRYKSLGWLAMHLLVRFNAAEYGSLAQYATYNRRPDHAEQLQTLIDNFHPELQELDAQATEQLINTFCTLNMPAPPAQANNA</sequence>
<comment type="function">
    <text evidence="5">Involved in transvection phenomena (= synapsis-dependent gene expression), where the synaptic pairing of chromosomes carrying genes with which zeste interacts influences the expression of these genes. Zeste binds to DNA and stimulates transcription from a nearby promoter.</text>
</comment>
<comment type="caution">
    <text evidence="7">The sequence shown here is derived from an EMBL/GenBank/DDBJ whole genome shotgun (WGS) entry which is preliminary data.</text>
</comment>
<evidence type="ECO:0000256" key="4">
    <source>
        <dbReference type="ARBA" id="ARBA00023163"/>
    </source>
</evidence>
<evidence type="ECO:0000313" key="8">
    <source>
        <dbReference type="Proteomes" id="UP000466442"/>
    </source>
</evidence>
<proteinExistence type="predicted"/>
<comment type="subunit">
    <text evidence="1">Self-associates forming complexes of several hundred monomers.</text>
</comment>
<gene>
    <name evidence="7" type="ORF">GE061_008974</name>
</gene>
<evidence type="ECO:0000259" key="6">
    <source>
        <dbReference type="Pfam" id="PF13873"/>
    </source>
</evidence>
<dbReference type="InterPro" id="IPR028002">
    <property type="entry name" value="Myb_DNA-bind_5"/>
</dbReference>
<keyword evidence="4" id="KW-0804">Transcription</keyword>
<feature type="domain" description="Myb/SANT-like DNA-binding" evidence="6">
    <location>
        <begin position="8"/>
        <end position="56"/>
    </location>
</feature>
<evidence type="ECO:0000256" key="2">
    <source>
        <dbReference type="ARBA" id="ARBA00016807"/>
    </source>
</evidence>
<keyword evidence="8" id="KW-1185">Reference proteome</keyword>
<evidence type="ECO:0000313" key="7">
    <source>
        <dbReference type="EMBL" id="KAF6214235.1"/>
    </source>
</evidence>
<organism evidence="7 8">
    <name type="scientific">Apolygus lucorum</name>
    <name type="common">Small green plant bug</name>
    <name type="synonym">Lygocoris lucorum</name>
    <dbReference type="NCBI Taxonomy" id="248454"/>
    <lineage>
        <taxon>Eukaryota</taxon>
        <taxon>Metazoa</taxon>
        <taxon>Ecdysozoa</taxon>
        <taxon>Arthropoda</taxon>
        <taxon>Hexapoda</taxon>
        <taxon>Insecta</taxon>
        <taxon>Pterygota</taxon>
        <taxon>Neoptera</taxon>
        <taxon>Paraneoptera</taxon>
        <taxon>Hemiptera</taxon>
        <taxon>Heteroptera</taxon>
        <taxon>Panheteroptera</taxon>
        <taxon>Cimicomorpha</taxon>
        <taxon>Miridae</taxon>
        <taxon>Mirini</taxon>
        <taxon>Apolygus</taxon>
    </lineage>
</organism>
<name>A0A6A4KBI6_APOLU</name>
<dbReference type="EMBL" id="WIXP02000002">
    <property type="protein sequence ID" value="KAF6214235.1"/>
    <property type="molecule type" value="Genomic_DNA"/>
</dbReference>
<dbReference type="AlphaFoldDB" id="A0A6A4KBI6"/>
<keyword evidence="3" id="KW-0805">Transcription regulation</keyword>
<evidence type="ECO:0000256" key="1">
    <source>
        <dbReference type="ARBA" id="ARBA00011764"/>
    </source>
</evidence>
<evidence type="ECO:0000256" key="5">
    <source>
        <dbReference type="ARBA" id="ARBA00025466"/>
    </source>
</evidence>
<evidence type="ECO:0000256" key="3">
    <source>
        <dbReference type="ARBA" id="ARBA00023015"/>
    </source>
</evidence>
<reference evidence="7" key="1">
    <citation type="journal article" date="2021" name="Mol. Ecol. Resour.">
        <title>Apolygus lucorum genome provides insights into omnivorousness and mesophyll feeding.</title>
        <authorList>
            <person name="Liu Y."/>
            <person name="Liu H."/>
            <person name="Wang H."/>
            <person name="Huang T."/>
            <person name="Liu B."/>
            <person name="Yang B."/>
            <person name="Yin L."/>
            <person name="Li B."/>
            <person name="Zhang Y."/>
            <person name="Zhang S."/>
            <person name="Jiang F."/>
            <person name="Zhang X."/>
            <person name="Ren Y."/>
            <person name="Wang B."/>
            <person name="Wang S."/>
            <person name="Lu Y."/>
            <person name="Wu K."/>
            <person name="Fan W."/>
            <person name="Wang G."/>
        </authorList>
    </citation>
    <scope>NUCLEOTIDE SEQUENCE</scope>
    <source>
        <strain evidence="7">12Hb</strain>
    </source>
</reference>
<dbReference type="Pfam" id="PF13873">
    <property type="entry name" value="Myb_DNA-bind_5"/>
    <property type="match status" value="1"/>
</dbReference>